<organism evidence="2 3">
    <name type="scientific">Clostridium carnis</name>
    <dbReference type="NCBI Taxonomy" id="1530"/>
    <lineage>
        <taxon>Bacteria</taxon>
        <taxon>Bacillati</taxon>
        <taxon>Bacillota</taxon>
        <taxon>Clostridia</taxon>
        <taxon>Eubacteriales</taxon>
        <taxon>Clostridiaceae</taxon>
        <taxon>Clostridium</taxon>
    </lineage>
</organism>
<protein>
    <submittedName>
        <fullName evidence="2">Phage DNA packaging protein, Nu1 subunit of terminase</fullName>
    </submittedName>
</protein>
<proteinExistence type="predicted"/>
<accession>A0ABY6T087</accession>
<evidence type="ECO:0000256" key="1">
    <source>
        <dbReference type="SAM" id="MobiDB-lite"/>
    </source>
</evidence>
<dbReference type="RefSeq" id="WP_230141327.1">
    <property type="nucleotide sequence ID" value="NZ_UYIN01000022.1"/>
</dbReference>
<sequence>MDFTSAFNFRKKDNEMNVNQKELGNILGITSRRVRQLREEGFFSFAENGKKYNLEKCVQEYIDYKIKLETKGISIDVEKEKAEHEMIKKNISKLKLRKLKKELHEASDVEMFLSEMLVNFRNRLLSIPNKLAVQVLGEQDINRIIALMNKEMLETLEELSGYDPDKINREENINEDEEEEEDDEDEE</sequence>
<comment type="caution">
    <text evidence="2">The sequence shown here is derived from an EMBL/GenBank/DDBJ whole genome shotgun (WGS) entry which is preliminary data.</text>
</comment>
<reference evidence="2 3" key="1">
    <citation type="submission" date="2018-11" db="EMBL/GenBank/DDBJ databases">
        <authorList>
            <consortium name="Pathogen Informatics"/>
        </authorList>
    </citation>
    <scope>NUCLEOTIDE SEQUENCE [LARGE SCALE GENOMIC DNA]</scope>
    <source>
        <strain evidence="2 3">NCTC10913</strain>
    </source>
</reference>
<feature type="compositionally biased region" description="Acidic residues" evidence="1">
    <location>
        <begin position="173"/>
        <end position="187"/>
    </location>
</feature>
<feature type="region of interest" description="Disordered" evidence="1">
    <location>
        <begin position="159"/>
        <end position="187"/>
    </location>
</feature>
<gene>
    <name evidence="2" type="ORF">NCTC10913_04586</name>
</gene>
<dbReference type="Proteomes" id="UP000277570">
    <property type="component" value="Unassembled WGS sequence"/>
</dbReference>
<dbReference type="EMBL" id="UYIN01000022">
    <property type="protein sequence ID" value="VDG74206.1"/>
    <property type="molecule type" value="Genomic_DNA"/>
</dbReference>
<keyword evidence="3" id="KW-1185">Reference proteome</keyword>
<evidence type="ECO:0000313" key="2">
    <source>
        <dbReference type="EMBL" id="VDG74206.1"/>
    </source>
</evidence>
<evidence type="ECO:0000313" key="3">
    <source>
        <dbReference type="Proteomes" id="UP000277570"/>
    </source>
</evidence>
<name>A0ABY6T087_9CLOT</name>
<feature type="compositionally biased region" description="Basic and acidic residues" evidence="1">
    <location>
        <begin position="163"/>
        <end position="172"/>
    </location>
</feature>